<accession>A0A562PYP3</accession>
<dbReference type="OrthoDB" id="1347074at2"/>
<reference evidence="2 4" key="1">
    <citation type="journal article" date="2015" name="Stand. Genomic Sci.">
        <title>Genomic Encyclopedia of Bacterial and Archaeal Type Strains, Phase III: the genomes of soil and plant-associated and newly described type strains.</title>
        <authorList>
            <person name="Whitman W.B."/>
            <person name="Woyke T."/>
            <person name="Klenk H.P."/>
            <person name="Zhou Y."/>
            <person name="Lilburn T.G."/>
            <person name="Beck B.J."/>
            <person name="De Vos P."/>
            <person name="Vandamme P."/>
            <person name="Eisen J.A."/>
            <person name="Garrity G."/>
            <person name="Hugenholtz P."/>
            <person name="Kyrpides N.C."/>
        </authorList>
    </citation>
    <scope>NUCLEOTIDE SEQUENCE [LARGE SCALE GENOMIC DNA]</scope>
    <source>
        <strain evidence="2 4">CGMCC 1.5380</strain>
    </source>
</reference>
<dbReference type="Proteomes" id="UP000254518">
    <property type="component" value="Unassembled WGS sequence"/>
</dbReference>
<dbReference type="Proteomes" id="UP000321392">
    <property type="component" value="Unassembled WGS sequence"/>
</dbReference>
<gene>
    <name evidence="1" type="ORF">DFR66_103225</name>
    <name evidence="2" type="ORF">IQ02_00938</name>
</gene>
<reference evidence="2" key="3">
    <citation type="submission" date="2019-07" db="EMBL/GenBank/DDBJ databases">
        <authorList>
            <person name="Whitman W."/>
            <person name="Huntemann M."/>
            <person name="Clum A."/>
            <person name="Pillay M."/>
            <person name="Palaniappan K."/>
            <person name="Varghese N."/>
            <person name="Mikhailova N."/>
            <person name="Stamatis D."/>
            <person name="Reddy T."/>
            <person name="Daum C."/>
            <person name="Shapiro N."/>
            <person name="Ivanova N."/>
            <person name="Kyrpides N."/>
            <person name="Woyke T."/>
        </authorList>
    </citation>
    <scope>NUCLEOTIDE SEQUENCE</scope>
    <source>
        <strain evidence="2">CGMCC 1.5380</strain>
    </source>
</reference>
<name>A0A562PYP3_9FLAO</name>
<reference evidence="1 3" key="2">
    <citation type="submission" date="2018-07" db="EMBL/GenBank/DDBJ databases">
        <title>Genomic Encyclopedia of Type Strains, Phase IV (KMG-IV): sequencing the most valuable type-strain genomes for metagenomic binning, comparative biology and taxonomic classification.</title>
        <authorList>
            <person name="Goeker M."/>
        </authorList>
    </citation>
    <scope>NUCLEOTIDE SEQUENCE [LARGE SCALE GENOMIC DNA]</scope>
    <source>
        <strain evidence="1 3">DSM 19728</strain>
    </source>
</reference>
<dbReference type="RefSeq" id="WP_114753652.1">
    <property type="nucleotide sequence ID" value="NZ_QQBA01000003.1"/>
</dbReference>
<dbReference type="EMBL" id="VLKX01000003">
    <property type="protein sequence ID" value="TWI49537.1"/>
    <property type="molecule type" value="Genomic_DNA"/>
</dbReference>
<evidence type="ECO:0000313" key="2">
    <source>
        <dbReference type="EMBL" id="TWI49537.1"/>
    </source>
</evidence>
<protein>
    <recommendedName>
        <fullName evidence="5">Lipoprotein</fullName>
    </recommendedName>
</protein>
<comment type="caution">
    <text evidence="2">The sequence shown here is derived from an EMBL/GenBank/DDBJ whole genome shotgun (WGS) entry which is preliminary data.</text>
</comment>
<sequence>MKNILFLGIFFLLYGCVSNTKKTNPNDFLTKTEQNNFKYSIVRYYDDVAPKATHETKFDTVFNSYYKKKSEASDLLFYYFDTINKKAYFAITKIAPSLKLKKVATLGSVSYNEDGTIKTYEEKCRTWKMLVPELKEKTTMLFEKYINGEDLSPFYTKNSNGQFIIEFPDDVTKYDLTQRKWVTIQQN</sequence>
<evidence type="ECO:0000313" key="4">
    <source>
        <dbReference type="Proteomes" id="UP000321392"/>
    </source>
</evidence>
<organism evidence="2 4">
    <name type="scientific">Flavobacterium glaciei</name>
    <dbReference type="NCBI Taxonomy" id="386300"/>
    <lineage>
        <taxon>Bacteria</taxon>
        <taxon>Pseudomonadati</taxon>
        <taxon>Bacteroidota</taxon>
        <taxon>Flavobacteriia</taxon>
        <taxon>Flavobacteriales</taxon>
        <taxon>Flavobacteriaceae</taxon>
        <taxon>Flavobacterium</taxon>
    </lineage>
</organism>
<dbReference type="PROSITE" id="PS51257">
    <property type="entry name" value="PROKAR_LIPOPROTEIN"/>
    <property type="match status" value="1"/>
</dbReference>
<proteinExistence type="predicted"/>
<dbReference type="EMBL" id="QQBA01000003">
    <property type="protein sequence ID" value="RDI57037.1"/>
    <property type="molecule type" value="Genomic_DNA"/>
</dbReference>
<evidence type="ECO:0008006" key="5">
    <source>
        <dbReference type="Google" id="ProtNLM"/>
    </source>
</evidence>
<keyword evidence="3" id="KW-1185">Reference proteome</keyword>
<evidence type="ECO:0000313" key="3">
    <source>
        <dbReference type="Proteomes" id="UP000254518"/>
    </source>
</evidence>
<evidence type="ECO:0000313" key="1">
    <source>
        <dbReference type="EMBL" id="RDI57037.1"/>
    </source>
</evidence>
<dbReference type="AlphaFoldDB" id="A0A562PYP3"/>